<organism evidence="1 2">
    <name type="scientific">Ancylostoma duodenale</name>
    <dbReference type="NCBI Taxonomy" id="51022"/>
    <lineage>
        <taxon>Eukaryota</taxon>
        <taxon>Metazoa</taxon>
        <taxon>Ecdysozoa</taxon>
        <taxon>Nematoda</taxon>
        <taxon>Chromadorea</taxon>
        <taxon>Rhabditida</taxon>
        <taxon>Rhabditina</taxon>
        <taxon>Rhabditomorpha</taxon>
        <taxon>Strongyloidea</taxon>
        <taxon>Ancylostomatidae</taxon>
        <taxon>Ancylostomatinae</taxon>
        <taxon>Ancylostoma</taxon>
    </lineage>
</organism>
<feature type="non-terminal residue" evidence="1">
    <location>
        <position position="57"/>
    </location>
</feature>
<proteinExistence type="predicted"/>
<gene>
    <name evidence="1" type="ORF">ANCDUO_21854</name>
</gene>
<protein>
    <submittedName>
        <fullName evidence="1">Uncharacterized protein</fullName>
    </submittedName>
</protein>
<dbReference type="EMBL" id="KN762853">
    <property type="protein sequence ID" value="KIH48080.1"/>
    <property type="molecule type" value="Genomic_DNA"/>
</dbReference>
<keyword evidence="2" id="KW-1185">Reference proteome</keyword>
<evidence type="ECO:0000313" key="2">
    <source>
        <dbReference type="Proteomes" id="UP000054047"/>
    </source>
</evidence>
<accession>A0A0C2FHM4</accession>
<sequence>MTDFTSSSWLTHTLQRCTECSVHFRTTRLSESLSIVRSIRDTLLRIIAMFGCRITCH</sequence>
<name>A0A0C2FHM4_9BILA</name>
<dbReference type="Proteomes" id="UP000054047">
    <property type="component" value="Unassembled WGS sequence"/>
</dbReference>
<dbReference type="AlphaFoldDB" id="A0A0C2FHM4"/>
<evidence type="ECO:0000313" key="1">
    <source>
        <dbReference type="EMBL" id="KIH48080.1"/>
    </source>
</evidence>
<reference evidence="1 2" key="1">
    <citation type="submission" date="2013-12" db="EMBL/GenBank/DDBJ databases">
        <title>Draft genome of the parsitic nematode Ancylostoma duodenale.</title>
        <authorList>
            <person name="Mitreva M."/>
        </authorList>
    </citation>
    <scope>NUCLEOTIDE SEQUENCE [LARGE SCALE GENOMIC DNA]</scope>
    <source>
        <strain evidence="1 2">Zhejiang</strain>
    </source>
</reference>